<evidence type="ECO:0000313" key="1">
    <source>
        <dbReference type="EMBL" id="KAH3710535.1"/>
    </source>
</evidence>
<sequence length="127" mass="14222">MDGKHAFLLSSIACVLNTIGLAIPYWINASKSGAGQSFTVNMGLWSVCVHVHLLGVTVDKCFAYDDPKFFKTTCVREYLKSYFYSVKPCKVQLGYPACVRLIESLLNQCQEKENTCVLGEIKTLVDW</sequence>
<comment type="caution">
    <text evidence="1">The sequence shown here is derived from an EMBL/GenBank/DDBJ whole genome shotgun (WGS) entry which is preliminary data.</text>
</comment>
<keyword evidence="2" id="KW-1185">Reference proteome</keyword>
<dbReference type="EMBL" id="JAIWYP010000014">
    <property type="protein sequence ID" value="KAH3710535.1"/>
    <property type="molecule type" value="Genomic_DNA"/>
</dbReference>
<dbReference type="Proteomes" id="UP000828390">
    <property type="component" value="Unassembled WGS sequence"/>
</dbReference>
<accession>A0A9D3Z083</accession>
<organism evidence="1 2">
    <name type="scientific">Dreissena polymorpha</name>
    <name type="common">Zebra mussel</name>
    <name type="synonym">Mytilus polymorpha</name>
    <dbReference type="NCBI Taxonomy" id="45954"/>
    <lineage>
        <taxon>Eukaryota</taxon>
        <taxon>Metazoa</taxon>
        <taxon>Spiralia</taxon>
        <taxon>Lophotrochozoa</taxon>
        <taxon>Mollusca</taxon>
        <taxon>Bivalvia</taxon>
        <taxon>Autobranchia</taxon>
        <taxon>Heteroconchia</taxon>
        <taxon>Euheterodonta</taxon>
        <taxon>Imparidentia</taxon>
        <taxon>Neoheterodontei</taxon>
        <taxon>Myida</taxon>
        <taxon>Dreissenoidea</taxon>
        <taxon>Dreissenidae</taxon>
        <taxon>Dreissena</taxon>
    </lineage>
</organism>
<gene>
    <name evidence="1" type="ORF">DPMN_070019</name>
</gene>
<protein>
    <submittedName>
        <fullName evidence="1">Uncharacterized protein</fullName>
    </submittedName>
</protein>
<dbReference type="Gene3D" id="1.20.140.150">
    <property type="match status" value="1"/>
</dbReference>
<proteinExistence type="predicted"/>
<reference evidence="1" key="1">
    <citation type="journal article" date="2019" name="bioRxiv">
        <title>The Genome of the Zebra Mussel, Dreissena polymorpha: A Resource for Invasive Species Research.</title>
        <authorList>
            <person name="McCartney M.A."/>
            <person name="Auch B."/>
            <person name="Kono T."/>
            <person name="Mallez S."/>
            <person name="Zhang Y."/>
            <person name="Obille A."/>
            <person name="Becker A."/>
            <person name="Abrahante J.E."/>
            <person name="Garbe J."/>
            <person name="Badalamenti J.P."/>
            <person name="Herman A."/>
            <person name="Mangelson H."/>
            <person name="Liachko I."/>
            <person name="Sullivan S."/>
            <person name="Sone E.D."/>
            <person name="Koren S."/>
            <person name="Silverstein K.A.T."/>
            <person name="Beckman K.B."/>
            <person name="Gohl D.M."/>
        </authorList>
    </citation>
    <scope>NUCLEOTIDE SEQUENCE</scope>
    <source>
        <strain evidence="1">Duluth1</strain>
        <tissue evidence="1">Whole animal</tissue>
    </source>
</reference>
<evidence type="ECO:0000313" key="2">
    <source>
        <dbReference type="Proteomes" id="UP000828390"/>
    </source>
</evidence>
<name>A0A9D3Z083_DREPO</name>
<dbReference type="AlphaFoldDB" id="A0A9D3Z083"/>
<reference evidence="1" key="2">
    <citation type="submission" date="2020-11" db="EMBL/GenBank/DDBJ databases">
        <authorList>
            <person name="McCartney M.A."/>
            <person name="Auch B."/>
            <person name="Kono T."/>
            <person name="Mallez S."/>
            <person name="Becker A."/>
            <person name="Gohl D.M."/>
            <person name="Silverstein K.A.T."/>
            <person name="Koren S."/>
            <person name="Bechman K.B."/>
            <person name="Herman A."/>
            <person name="Abrahante J.E."/>
            <person name="Garbe J."/>
        </authorList>
    </citation>
    <scope>NUCLEOTIDE SEQUENCE</scope>
    <source>
        <strain evidence="1">Duluth1</strain>
        <tissue evidence="1">Whole animal</tissue>
    </source>
</reference>